<accession>A0A507BKI6</accession>
<protein>
    <submittedName>
        <fullName evidence="5">Uncharacterized protein</fullName>
    </submittedName>
</protein>
<comment type="subcellular location">
    <subcellularLocation>
        <location evidence="1">Nucleus</location>
    </subcellularLocation>
</comment>
<evidence type="ECO:0000256" key="4">
    <source>
        <dbReference type="SAM" id="MobiDB-lite"/>
    </source>
</evidence>
<evidence type="ECO:0000313" key="6">
    <source>
        <dbReference type="Proteomes" id="UP000319257"/>
    </source>
</evidence>
<organism evidence="5 6">
    <name type="scientific">Thyridium curvatum</name>
    <dbReference type="NCBI Taxonomy" id="1093900"/>
    <lineage>
        <taxon>Eukaryota</taxon>
        <taxon>Fungi</taxon>
        <taxon>Dikarya</taxon>
        <taxon>Ascomycota</taxon>
        <taxon>Pezizomycotina</taxon>
        <taxon>Sordariomycetes</taxon>
        <taxon>Sordariomycetidae</taxon>
        <taxon>Thyridiales</taxon>
        <taxon>Thyridiaceae</taxon>
        <taxon>Thyridium</taxon>
    </lineage>
</organism>
<dbReference type="Pfam" id="PF01876">
    <property type="entry name" value="RNase_P_p30"/>
    <property type="match status" value="1"/>
</dbReference>
<name>A0A507BKI6_9PEZI</name>
<feature type="region of interest" description="Disordered" evidence="4">
    <location>
        <begin position="287"/>
        <end position="376"/>
    </location>
</feature>
<comment type="similarity">
    <text evidence="2">Belongs to the eukaryotic/archaeal RNase P protein component 3 family.</text>
</comment>
<feature type="compositionally biased region" description="Basic residues" evidence="4">
    <location>
        <begin position="348"/>
        <end position="358"/>
    </location>
</feature>
<dbReference type="OrthoDB" id="17948at2759"/>
<proteinExistence type="inferred from homology"/>
<dbReference type="STRING" id="1093900.A0A507BKI6"/>
<dbReference type="PANTHER" id="PTHR13031:SF0">
    <property type="entry name" value="RIBONUCLEASE P PROTEIN SUBUNIT P30"/>
    <property type="match status" value="1"/>
</dbReference>
<dbReference type="SUPFAM" id="SSF89550">
    <property type="entry name" value="PHP domain-like"/>
    <property type="match status" value="1"/>
</dbReference>
<gene>
    <name evidence="5" type="ORF">E0L32_003338</name>
</gene>
<evidence type="ECO:0000256" key="2">
    <source>
        <dbReference type="ARBA" id="ARBA00007331"/>
    </source>
</evidence>
<dbReference type="GO" id="GO:0003723">
    <property type="term" value="F:RNA binding"/>
    <property type="evidence" value="ECO:0007669"/>
    <property type="project" value="TreeGrafter"/>
</dbReference>
<dbReference type="FunCoup" id="A0A507BKI6">
    <property type="interactions" value="598"/>
</dbReference>
<evidence type="ECO:0000313" key="5">
    <source>
        <dbReference type="EMBL" id="TPX17220.1"/>
    </source>
</evidence>
<evidence type="ECO:0000256" key="3">
    <source>
        <dbReference type="ARBA" id="ARBA00022694"/>
    </source>
</evidence>
<dbReference type="InParanoid" id="A0A507BKI6"/>
<dbReference type="GeneID" id="41970785"/>
<dbReference type="Proteomes" id="UP000319257">
    <property type="component" value="Unassembled WGS sequence"/>
</dbReference>
<dbReference type="Gene3D" id="3.20.20.140">
    <property type="entry name" value="Metal-dependent hydrolases"/>
    <property type="match status" value="1"/>
</dbReference>
<dbReference type="InterPro" id="IPR016195">
    <property type="entry name" value="Pol/histidinol_Pase-like"/>
</dbReference>
<dbReference type="GO" id="GO:0005655">
    <property type="term" value="C:nucleolar ribonuclease P complex"/>
    <property type="evidence" value="ECO:0007669"/>
    <property type="project" value="TreeGrafter"/>
</dbReference>
<feature type="compositionally biased region" description="Basic and acidic residues" evidence="4">
    <location>
        <begin position="296"/>
        <end position="311"/>
    </location>
</feature>
<comment type="caution">
    <text evidence="5">The sequence shown here is derived from an EMBL/GenBank/DDBJ whole genome shotgun (WGS) entry which is preliminary data.</text>
</comment>
<keyword evidence="6" id="KW-1185">Reference proteome</keyword>
<dbReference type="RefSeq" id="XP_030998931.1">
    <property type="nucleotide sequence ID" value="XM_031137627.1"/>
</dbReference>
<dbReference type="AlphaFoldDB" id="A0A507BKI6"/>
<evidence type="ECO:0000256" key="1">
    <source>
        <dbReference type="ARBA" id="ARBA00004123"/>
    </source>
</evidence>
<reference evidence="5 6" key="1">
    <citation type="submission" date="2019-06" db="EMBL/GenBank/DDBJ databases">
        <title>Draft genome sequence of the filamentous fungus Phialemoniopsis curvata isolated from diesel fuel.</title>
        <authorList>
            <person name="Varaljay V.A."/>
            <person name="Lyon W.J."/>
            <person name="Crouch A.L."/>
            <person name="Drake C.E."/>
            <person name="Hollomon J.M."/>
            <person name="Nadeau L.J."/>
            <person name="Nunn H.S."/>
            <person name="Stevenson B.S."/>
            <person name="Bojanowski C.L."/>
            <person name="Crookes-Goodson W.J."/>
        </authorList>
    </citation>
    <scope>NUCLEOTIDE SEQUENCE [LARGE SCALE GENOMIC DNA]</scope>
    <source>
        <strain evidence="5 6">D216</strain>
    </source>
</reference>
<dbReference type="EMBL" id="SKBQ01000014">
    <property type="protein sequence ID" value="TPX17220.1"/>
    <property type="molecule type" value="Genomic_DNA"/>
</dbReference>
<dbReference type="PANTHER" id="PTHR13031">
    <property type="entry name" value="RIBONUCLEASE P SUBUNIT P30"/>
    <property type="match status" value="1"/>
</dbReference>
<dbReference type="GO" id="GO:0008033">
    <property type="term" value="P:tRNA processing"/>
    <property type="evidence" value="ECO:0007669"/>
    <property type="project" value="UniProtKB-KW"/>
</dbReference>
<sequence>MLYDLNIAWTPSTPAADLERTLKTSLALGYSVVALNYHLQPPISAAQSTTCAIPDPSTLPFAQSLIAAPSTTSSSSSSSSSSRTNAAGAATANGKLRAVLRRVTVSTADKAANYRLPTLAAAYDVLALRPTTEDAFNAACTGTGAAADAVSLISLDLAAHLGFHFRPKPCMAAVARGVRFEVCYAQGVGASGAADPRARSLFIGHLAGLVRATRGRGIVVSSEARSALDLRAPADVVNLLAVWGLGPERGAEALGVNPRAVVMNEGLKRSGFRGVVDVVQSAVAPPGQNMKAAAADGRENKKEEGGREKAANGETKSAQQNGGKQGTKRKVVEDGADGTDANGDAKPLSKRQAKKLRRAQQQQQQQNNTIEKKVAS</sequence>
<keyword evidence="3" id="KW-0819">tRNA processing</keyword>
<dbReference type="InterPro" id="IPR002738">
    <property type="entry name" value="RNase_P_p30"/>
</dbReference>